<dbReference type="Pfam" id="PF13433">
    <property type="entry name" value="Peripla_BP_5"/>
    <property type="match status" value="1"/>
</dbReference>
<dbReference type="InterPro" id="IPR017777">
    <property type="entry name" value="ABC_urea-bd_UrtA"/>
</dbReference>
<dbReference type="InterPro" id="IPR028082">
    <property type="entry name" value="Peripla_BP_I"/>
</dbReference>
<dbReference type="AlphaFoldDB" id="A0A2R4VS62"/>
<keyword evidence="1" id="KW-0732">Signal</keyword>
<proteinExistence type="predicted"/>
<evidence type="ECO:0000313" key="3">
    <source>
        <dbReference type="Proteomes" id="UP000077405"/>
    </source>
</evidence>
<reference evidence="2 3" key="1">
    <citation type="submission" date="2018-04" db="EMBL/GenBank/DDBJ databases">
        <title>Complete genome sequence of the nitrogen-fixing bacterium Azospirillum humicireducens type strain SgZ-5.</title>
        <authorList>
            <person name="Yu Z."/>
        </authorList>
    </citation>
    <scope>NUCLEOTIDE SEQUENCE [LARGE SCALE GENOMIC DNA]</scope>
    <source>
        <strain evidence="2 3">SgZ-5</strain>
        <plasmid evidence="2 3">pYZ2</plasmid>
    </source>
</reference>
<dbReference type="OrthoDB" id="9802022at2"/>
<organism evidence="2 3">
    <name type="scientific">Azospirillum humicireducens</name>
    <dbReference type="NCBI Taxonomy" id="1226968"/>
    <lineage>
        <taxon>Bacteria</taxon>
        <taxon>Pseudomonadati</taxon>
        <taxon>Pseudomonadota</taxon>
        <taxon>Alphaproteobacteria</taxon>
        <taxon>Rhodospirillales</taxon>
        <taxon>Azospirillaceae</taxon>
        <taxon>Azospirillum</taxon>
    </lineage>
</organism>
<dbReference type="FunFam" id="3.40.50.2300:FF:000097">
    <property type="entry name" value="Branched-chain amino acid ABC transporter substrate-binding protein"/>
    <property type="match status" value="1"/>
</dbReference>
<keyword evidence="2" id="KW-0614">Plasmid</keyword>
<sequence>MRTKQLTSSFGISALAGLAMGAMAAMSAPAMAQDTIKVGILHSLSGTMAISETTLKDVMLMLIDEQNKKGGLLGKKLEPVVVDPASNWPLFAEKARELISKDKVSAVFGCWTSVSRKSVLPVFEELNNILFYPVQYEGEESSRNVFYTGAAPNQQAIPAVDYLMQKEKVQRWVLAGTDYVYPRTTNKILEAYLKGKGVKPEDIMINYTPFGHSDWQSIVADIKKFGSAGKKTAVVSTINGDANVPFYKELGNQGVKAQDIPVVAFSVGEEELAGIDTKPLLGHLAAWNYFQSVETPSNSDFIKAWKAYTKNDKRVTNDPMEAHYIGFNMWVKAVEAAGTTEPDKVIDAMVGVAVPNLTGGYSAMLPNHHITKPVLIGEVQENGQFDVVSKTSGLVPGDEWSDYLPDSKDLIADWRKPMSCGNFNVKTGKCGGKGS</sequence>
<dbReference type="CDD" id="cd06355">
    <property type="entry name" value="PBP1_FmdD-like"/>
    <property type="match status" value="1"/>
</dbReference>
<name>A0A2R4VS62_9PROT</name>
<dbReference type="Proteomes" id="UP000077405">
    <property type="component" value="Plasmid pYZ2"/>
</dbReference>
<evidence type="ECO:0000313" key="2">
    <source>
        <dbReference type="EMBL" id="AWB07241.1"/>
    </source>
</evidence>
<dbReference type="SUPFAM" id="SSF53822">
    <property type="entry name" value="Periplasmic binding protein-like I"/>
    <property type="match status" value="1"/>
</dbReference>
<dbReference type="PANTHER" id="PTHR47628">
    <property type="match status" value="1"/>
</dbReference>
<keyword evidence="3" id="KW-1185">Reference proteome</keyword>
<accession>A0A2R4VS62</accession>
<dbReference type="Gene3D" id="3.40.50.2300">
    <property type="match status" value="2"/>
</dbReference>
<protein>
    <submittedName>
        <fullName evidence="2">Urea ABC transporter substrate-binding protein</fullName>
    </submittedName>
</protein>
<dbReference type="NCBIfam" id="TIGR03407">
    <property type="entry name" value="urea_ABC_UrtA"/>
    <property type="match status" value="1"/>
</dbReference>
<dbReference type="EMBL" id="CP028903">
    <property type="protein sequence ID" value="AWB07241.1"/>
    <property type="molecule type" value="Genomic_DNA"/>
</dbReference>
<gene>
    <name evidence="2" type="primary">urtA</name>
    <name evidence="2" type="ORF">A6A40_19505</name>
</gene>
<evidence type="ECO:0000256" key="1">
    <source>
        <dbReference type="SAM" id="SignalP"/>
    </source>
</evidence>
<feature type="signal peptide" evidence="1">
    <location>
        <begin position="1"/>
        <end position="32"/>
    </location>
</feature>
<dbReference type="PANTHER" id="PTHR47628:SF1">
    <property type="entry name" value="ALIPHATIC AMIDASE EXPRESSION-REGULATING PROTEIN"/>
    <property type="match status" value="1"/>
</dbReference>
<geneLocation type="plasmid" evidence="2 3">
    <name>pYZ2</name>
</geneLocation>
<dbReference type="KEGG" id="ahu:A6A40_19505"/>
<feature type="chain" id="PRO_5015349340" evidence="1">
    <location>
        <begin position="33"/>
        <end position="435"/>
    </location>
</feature>